<dbReference type="PANTHER" id="PTHR34039">
    <property type="entry name" value="UPF0102 PROTEIN YRAN"/>
    <property type="match status" value="1"/>
</dbReference>
<dbReference type="EMBL" id="PCYK01000030">
    <property type="protein sequence ID" value="PIR45708.1"/>
    <property type="molecule type" value="Genomic_DNA"/>
</dbReference>
<dbReference type="InterPro" id="IPR003509">
    <property type="entry name" value="UPF0102_YraN-like"/>
</dbReference>
<protein>
    <recommendedName>
        <fullName evidence="2">UPF0102 protein COV08_03525</fullName>
    </recommendedName>
</protein>
<comment type="similarity">
    <text evidence="1 2">Belongs to the UPF0102 family.</text>
</comment>
<evidence type="ECO:0000256" key="2">
    <source>
        <dbReference type="HAMAP-Rule" id="MF_00048"/>
    </source>
</evidence>
<dbReference type="Pfam" id="PF02021">
    <property type="entry name" value="UPF0102"/>
    <property type="match status" value="1"/>
</dbReference>
<dbReference type="InterPro" id="IPR011856">
    <property type="entry name" value="tRNA_endonuc-like_dom_sf"/>
</dbReference>
<dbReference type="GO" id="GO:0003676">
    <property type="term" value="F:nucleic acid binding"/>
    <property type="evidence" value="ECO:0007669"/>
    <property type="project" value="InterPro"/>
</dbReference>
<accession>A0A2H0RGS0</accession>
<organism evidence="3 4">
    <name type="scientific">Candidatus Vogelbacteria bacterium CG10_big_fil_rev_8_21_14_0_10_49_38</name>
    <dbReference type="NCBI Taxonomy" id="1975043"/>
    <lineage>
        <taxon>Bacteria</taxon>
        <taxon>Candidatus Vogeliibacteriota</taxon>
    </lineage>
</organism>
<proteinExistence type="inferred from homology"/>
<sequence length="128" mass="15012">MEKNKTQKQIIGQKGEDEAAKYLTKAGFTILDRNYRKPWGELDLIAKKGNKLYFVEVKTVTRDTFLPGDYEPEDNIHPWKVKRLSRAIETYLLAKRIDDDTDWQVDAVSVYFDRGGQLLKLERLEDIF</sequence>
<dbReference type="AlphaFoldDB" id="A0A2H0RGS0"/>
<evidence type="ECO:0000256" key="1">
    <source>
        <dbReference type="ARBA" id="ARBA00006738"/>
    </source>
</evidence>
<dbReference type="PANTHER" id="PTHR34039:SF1">
    <property type="entry name" value="UPF0102 PROTEIN YRAN"/>
    <property type="match status" value="1"/>
</dbReference>
<dbReference type="Proteomes" id="UP000230431">
    <property type="component" value="Unassembled WGS sequence"/>
</dbReference>
<dbReference type="InterPro" id="IPR011335">
    <property type="entry name" value="Restrct_endonuc-II-like"/>
</dbReference>
<reference evidence="3 4" key="1">
    <citation type="submission" date="2017-09" db="EMBL/GenBank/DDBJ databases">
        <title>Depth-based differentiation of microbial function through sediment-hosted aquifers and enrichment of novel symbionts in the deep terrestrial subsurface.</title>
        <authorList>
            <person name="Probst A.J."/>
            <person name="Ladd B."/>
            <person name="Jarett J.K."/>
            <person name="Geller-Mcgrath D.E."/>
            <person name="Sieber C.M."/>
            <person name="Emerson J.B."/>
            <person name="Anantharaman K."/>
            <person name="Thomas B.C."/>
            <person name="Malmstrom R."/>
            <person name="Stieglmeier M."/>
            <person name="Klingl A."/>
            <person name="Woyke T."/>
            <person name="Ryan C.M."/>
            <person name="Banfield J.F."/>
        </authorList>
    </citation>
    <scope>NUCLEOTIDE SEQUENCE [LARGE SCALE GENOMIC DNA]</scope>
    <source>
        <strain evidence="3">CG10_big_fil_rev_8_21_14_0_10_49_38</strain>
    </source>
</reference>
<dbReference type="Gene3D" id="3.40.1350.10">
    <property type="match status" value="1"/>
</dbReference>
<dbReference type="SUPFAM" id="SSF52980">
    <property type="entry name" value="Restriction endonuclease-like"/>
    <property type="match status" value="1"/>
</dbReference>
<name>A0A2H0RGS0_9BACT</name>
<evidence type="ECO:0000313" key="4">
    <source>
        <dbReference type="Proteomes" id="UP000230431"/>
    </source>
</evidence>
<comment type="caution">
    <text evidence="3">The sequence shown here is derived from an EMBL/GenBank/DDBJ whole genome shotgun (WGS) entry which is preliminary data.</text>
</comment>
<dbReference type="HAMAP" id="MF_00048">
    <property type="entry name" value="UPF0102"/>
    <property type="match status" value="1"/>
</dbReference>
<evidence type="ECO:0000313" key="3">
    <source>
        <dbReference type="EMBL" id="PIR45708.1"/>
    </source>
</evidence>
<gene>
    <name evidence="3" type="ORF">COV08_03525</name>
</gene>